<reference evidence="5 6" key="1">
    <citation type="submission" date="2017-04" db="EMBL/GenBank/DDBJ databases">
        <title>Compelte genome sequence of WV33.</title>
        <authorList>
            <person name="Lee P.C."/>
        </authorList>
    </citation>
    <scope>NUCLEOTIDE SEQUENCE [LARGE SCALE GENOMIC DNA]</scope>
    <source>
        <strain evidence="5 6">WV33</strain>
    </source>
</reference>
<keyword evidence="2" id="KW-0186">Copper</keyword>
<accession>A0A2S1L918</accession>
<dbReference type="PANTHER" id="PTHR12151:SF25">
    <property type="entry name" value="LINALOOL DEHYDRATASE_ISOMERASE DOMAIN-CONTAINING PROTEIN"/>
    <property type="match status" value="1"/>
</dbReference>
<comment type="similarity">
    <text evidence="1">Belongs to the SCO1/2 family.</text>
</comment>
<feature type="binding site" evidence="2">
    <location>
        <position position="181"/>
    </location>
    <ligand>
        <name>Cu cation</name>
        <dbReference type="ChEBI" id="CHEBI:23378"/>
    </ligand>
</feature>
<proteinExistence type="inferred from homology"/>
<organism evidence="5 6">
    <name type="scientific">Flavobacterium faecale</name>
    <dbReference type="NCBI Taxonomy" id="1355330"/>
    <lineage>
        <taxon>Bacteria</taxon>
        <taxon>Pseudomonadati</taxon>
        <taxon>Bacteroidota</taxon>
        <taxon>Flavobacteriia</taxon>
        <taxon>Flavobacteriales</taxon>
        <taxon>Flavobacteriaceae</taxon>
        <taxon>Flavobacterium</taxon>
    </lineage>
</organism>
<feature type="chain" id="PRO_5015614990" evidence="4">
    <location>
        <begin position="24"/>
        <end position="220"/>
    </location>
</feature>
<keyword evidence="3" id="KW-1015">Disulfide bond</keyword>
<evidence type="ECO:0000256" key="4">
    <source>
        <dbReference type="SAM" id="SignalP"/>
    </source>
</evidence>
<dbReference type="Gene3D" id="3.40.30.10">
    <property type="entry name" value="Glutaredoxin"/>
    <property type="match status" value="1"/>
</dbReference>
<sequence length="220" mass="25104">MKKSLRYNVFLLLVIIGLTSACKQITEEEEEGMPFYNSPEFTPEWITPKSPFYNKIHTIPSFSFTNQDGQKITEKTVEGKIYVANFMFTSCGSICPRMTDNMKILQNKFANDPEILLLSHSVTPEIDNVAKLKEYAIQKGCVSGKWHLLTGDKAALYSLAKKQYFAGDSIGFYGKLNDFLHTENFILVDGKRRIRGVYNGTLAFEMDRIVEDIEVLKKED</sequence>
<dbReference type="Proteomes" id="UP000244527">
    <property type="component" value="Chromosome"/>
</dbReference>
<protein>
    <submittedName>
        <fullName evidence="5">SCO family protein</fullName>
    </submittedName>
</protein>
<feature type="binding site" evidence="2">
    <location>
        <position position="91"/>
    </location>
    <ligand>
        <name>Cu cation</name>
        <dbReference type="ChEBI" id="CHEBI:23378"/>
    </ligand>
</feature>
<feature type="binding site" evidence="2">
    <location>
        <position position="95"/>
    </location>
    <ligand>
        <name>Cu cation</name>
        <dbReference type="ChEBI" id="CHEBI:23378"/>
    </ligand>
</feature>
<evidence type="ECO:0000256" key="2">
    <source>
        <dbReference type="PIRSR" id="PIRSR603782-1"/>
    </source>
</evidence>
<evidence type="ECO:0000313" key="6">
    <source>
        <dbReference type="Proteomes" id="UP000244527"/>
    </source>
</evidence>
<dbReference type="InterPro" id="IPR003782">
    <property type="entry name" value="SCO1/SenC"/>
</dbReference>
<dbReference type="PANTHER" id="PTHR12151">
    <property type="entry name" value="ELECTRON TRANSPORT PROTIN SCO1/SENC FAMILY MEMBER"/>
    <property type="match status" value="1"/>
</dbReference>
<evidence type="ECO:0000256" key="1">
    <source>
        <dbReference type="ARBA" id="ARBA00010996"/>
    </source>
</evidence>
<name>A0A2S1L918_9FLAO</name>
<gene>
    <name evidence="5" type="ORF">FFWV33_00295</name>
</gene>
<dbReference type="RefSeq" id="WP_108739035.1">
    <property type="nucleotide sequence ID" value="NZ_CP020918.1"/>
</dbReference>
<evidence type="ECO:0000313" key="5">
    <source>
        <dbReference type="EMBL" id="AWG20066.1"/>
    </source>
</evidence>
<evidence type="ECO:0000256" key="3">
    <source>
        <dbReference type="PIRSR" id="PIRSR603782-2"/>
    </source>
</evidence>
<feature type="signal peptide" evidence="4">
    <location>
        <begin position="1"/>
        <end position="23"/>
    </location>
</feature>
<dbReference type="InterPro" id="IPR036249">
    <property type="entry name" value="Thioredoxin-like_sf"/>
</dbReference>
<keyword evidence="2" id="KW-0479">Metal-binding</keyword>
<dbReference type="GO" id="GO:0046872">
    <property type="term" value="F:metal ion binding"/>
    <property type="evidence" value="ECO:0007669"/>
    <property type="project" value="UniProtKB-KW"/>
</dbReference>
<dbReference type="EMBL" id="CP020918">
    <property type="protein sequence ID" value="AWG20066.1"/>
    <property type="molecule type" value="Genomic_DNA"/>
</dbReference>
<dbReference type="OrthoDB" id="9811998at2"/>
<dbReference type="Pfam" id="PF02630">
    <property type="entry name" value="SCO1-SenC"/>
    <property type="match status" value="1"/>
</dbReference>
<dbReference type="CDD" id="cd02968">
    <property type="entry name" value="SCO"/>
    <property type="match status" value="1"/>
</dbReference>
<dbReference type="KEGG" id="ffa:FFWV33_00295"/>
<keyword evidence="6" id="KW-1185">Reference proteome</keyword>
<dbReference type="AlphaFoldDB" id="A0A2S1L918"/>
<dbReference type="PROSITE" id="PS51257">
    <property type="entry name" value="PROKAR_LIPOPROTEIN"/>
    <property type="match status" value="1"/>
</dbReference>
<dbReference type="SUPFAM" id="SSF52833">
    <property type="entry name" value="Thioredoxin-like"/>
    <property type="match status" value="1"/>
</dbReference>
<keyword evidence="4" id="KW-0732">Signal</keyword>
<feature type="disulfide bond" description="Redox-active" evidence="3">
    <location>
        <begin position="91"/>
        <end position="95"/>
    </location>
</feature>